<gene>
    <name evidence="2" type="ORF">F0562_004600</name>
</gene>
<evidence type="ECO:0008006" key="4">
    <source>
        <dbReference type="Google" id="ProtNLM"/>
    </source>
</evidence>
<dbReference type="AlphaFoldDB" id="A0A5J5BYY4"/>
<reference evidence="2 3" key="1">
    <citation type="submission" date="2019-09" db="EMBL/GenBank/DDBJ databases">
        <title>A chromosome-level genome assembly of the Chinese tupelo Nyssa sinensis.</title>
        <authorList>
            <person name="Yang X."/>
            <person name="Kang M."/>
            <person name="Yang Y."/>
            <person name="Xiong H."/>
            <person name="Wang M."/>
            <person name="Zhang Z."/>
            <person name="Wang Z."/>
            <person name="Wu H."/>
            <person name="Ma T."/>
            <person name="Liu J."/>
            <person name="Xi Z."/>
        </authorList>
    </citation>
    <scope>NUCLEOTIDE SEQUENCE [LARGE SCALE GENOMIC DNA]</scope>
    <source>
        <strain evidence="2">J267</strain>
        <tissue evidence="2">Leaf</tissue>
    </source>
</reference>
<proteinExistence type="predicted"/>
<evidence type="ECO:0000256" key="1">
    <source>
        <dbReference type="SAM" id="MobiDB-lite"/>
    </source>
</evidence>
<feature type="compositionally biased region" description="Basic and acidic residues" evidence="1">
    <location>
        <begin position="129"/>
        <end position="139"/>
    </location>
</feature>
<organism evidence="2 3">
    <name type="scientific">Nyssa sinensis</name>
    <dbReference type="NCBI Taxonomy" id="561372"/>
    <lineage>
        <taxon>Eukaryota</taxon>
        <taxon>Viridiplantae</taxon>
        <taxon>Streptophyta</taxon>
        <taxon>Embryophyta</taxon>
        <taxon>Tracheophyta</taxon>
        <taxon>Spermatophyta</taxon>
        <taxon>Magnoliopsida</taxon>
        <taxon>eudicotyledons</taxon>
        <taxon>Gunneridae</taxon>
        <taxon>Pentapetalae</taxon>
        <taxon>asterids</taxon>
        <taxon>Cornales</taxon>
        <taxon>Nyssaceae</taxon>
        <taxon>Nyssa</taxon>
    </lineage>
</organism>
<protein>
    <recommendedName>
        <fullName evidence="4">LOB domain-containing protein</fullName>
    </recommendedName>
</protein>
<name>A0A5J5BYY4_9ASTE</name>
<dbReference type="EMBL" id="CM018032">
    <property type="protein sequence ID" value="KAA8548139.1"/>
    <property type="molecule type" value="Genomic_DNA"/>
</dbReference>
<feature type="region of interest" description="Disordered" evidence="1">
    <location>
        <begin position="89"/>
        <end position="139"/>
    </location>
</feature>
<dbReference type="Proteomes" id="UP000325577">
    <property type="component" value="Linkage Group LG1"/>
</dbReference>
<sequence length="139" mass="15427">MLSESLKFVFKLKLKKRGSSFLYLLIKETYIDHKEKMASSSSHASSTPPCAACKFLRRKCLADKFFVFRKKLDATNADLIRYTCNEMPTAAFPSGSSQYGRRMGHGGGSHDHNSGFAHPYSTPWNDDSSGDHNPDAGEG</sequence>
<accession>A0A5J5BYY4</accession>
<keyword evidence="3" id="KW-1185">Reference proteome</keyword>
<evidence type="ECO:0000313" key="2">
    <source>
        <dbReference type="EMBL" id="KAA8548139.1"/>
    </source>
</evidence>
<evidence type="ECO:0000313" key="3">
    <source>
        <dbReference type="Proteomes" id="UP000325577"/>
    </source>
</evidence>